<dbReference type="Pfam" id="PF00582">
    <property type="entry name" value="Usp"/>
    <property type="match status" value="1"/>
</dbReference>
<evidence type="ECO:0000313" key="3">
    <source>
        <dbReference type="Proteomes" id="UP000219522"/>
    </source>
</evidence>
<evidence type="ECO:0000313" key="2">
    <source>
        <dbReference type="EMBL" id="SOE67158.1"/>
    </source>
</evidence>
<dbReference type="AlphaFoldDB" id="A0A7Z7I689"/>
<proteinExistence type="predicted"/>
<dbReference type="Gene3D" id="3.40.50.620">
    <property type="entry name" value="HUPs"/>
    <property type="match status" value="1"/>
</dbReference>
<feature type="domain" description="UspA" evidence="1">
    <location>
        <begin position="8"/>
        <end position="123"/>
    </location>
</feature>
<reference evidence="2 3" key="1">
    <citation type="submission" date="2017-09" db="EMBL/GenBank/DDBJ databases">
        <authorList>
            <person name="Varghese N."/>
            <person name="Submissions S."/>
        </authorList>
    </citation>
    <scope>NUCLEOTIDE SEQUENCE [LARGE SCALE GENOMIC DNA]</scope>
    <source>
        <strain evidence="2 3">OK806</strain>
    </source>
</reference>
<gene>
    <name evidence="2" type="ORF">SAMN05446927_3236</name>
</gene>
<dbReference type="Proteomes" id="UP000219522">
    <property type="component" value="Unassembled WGS sequence"/>
</dbReference>
<dbReference type="SUPFAM" id="SSF52402">
    <property type="entry name" value="Adenine nucleotide alpha hydrolases-like"/>
    <property type="match status" value="1"/>
</dbReference>
<sequence length="126" mass="13462">MAAAGALLRAIYVVDRAAKVTDLVPLSVLQAAFVVEGKVALAKPREVFAHLRDSGGVMLDAGLVETEGTSDDVTHAIAVEATRWQPEFLVTGTRGRRGVARWMLGSASGRVAELTQTPLLPVRKKR</sequence>
<dbReference type="InterPro" id="IPR014729">
    <property type="entry name" value="Rossmann-like_a/b/a_fold"/>
</dbReference>
<dbReference type="InterPro" id="IPR006016">
    <property type="entry name" value="UspA"/>
</dbReference>
<accession>A0A7Z7I689</accession>
<protein>
    <submittedName>
        <fullName evidence="2">Nucleotide-binding universal stress protein, UspA family</fullName>
    </submittedName>
</protein>
<dbReference type="OrthoDB" id="8547832at2"/>
<name>A0A7Z7I689_9BURK</name>
<comment type="caution">
    <text evidence="2">The sequence shown here is derived from an EMBL/GenBank/DDBJ whole genome shotgun (WGS) entry which is preliminary data.</text>
</comment>
<evidence type="ECO:0000259" key="1">
    <source>
        <dbReference type="Pfam" id="PF00582"/>
    </source>
</evidence>
<dbReference type="EMBL" id="OCSU01000001">
    <property type="protein sequence ID" value="SOE67158.1"/>
    <property type="molecule type" value="Genomic_DNA"/>
</dbReference>
<dbReference type="CDD" id="cd00293">
    <property type="entry name" value="USP-like"/>
    <property type="match status" value="1"/>
</dbReference>
<organism evidence="2 3">
    <name type="scientific">Caballeronia arationis</name>
    <dbReference type="NCBI Taxonomy" id="1777142"/>
    <lineage>
        <taxon>Bacteria</taxon>
        <taxon>Pseudomonadati</taxon>
        <taxon>Pseudomonadota</taxon>
        <taxon>Betaproteobacteria</taxon>
        <taxon>Burkholderiales</taxon>
        <taxon>Burkholderiaceae</taxon>
        <taxon>Caballeronia</taxon>
    </lineage>
</organism>
<keyword evidence="3" id="KW-1185">Reference proteome</keyword>
<dbReference type="RefSeq" id="WP_062641451.1">
    <property type="nucleotide sequence ID" value="NZ_FCOG02000109.1"/>
</dbReference>